<feature type="transmembrane region" description="Helical" evidence="2">
    <location>
        <begin position="46"/>
        <end position="64"/>
    </location>
</feature>
<reference evidence="3" key="1">
    <citation type="submission" date="2021-02" db="EMBL/GenBank/DDBJ databases">
        <authorList>
            <person name="Nowell W R."/>
        </authorList>
    </citation>
    <scope>NUCLEOTIDE SEQUENCE</scope>
</reference>
<accession>A0A815CBN4</accession>
<keyword evidence="2" id="KW-0812">Transmembrane</keyword>
<evidence type="ECO:0000313" key="3">
    <source>
        <dbReference type="EMBL" id="CAF1280673.1"/>
    </source>
</evidence>
<dbReference type="AlphaFoldDB" id="A0A815CBN4"/>
<evidence type="ECO:0000256" key="1">
    <source>
        <dbReference type="SAM" id="MobiDB-lite"/>
    </source>
</evidence>
<gene>
    <name evidence="3" type="ORF">EDS130_LOCUS29535</name>
</gene>
<protein>
    <submittedName>
        <fullName evidence="3">Uncharacterized protein</fullName>
    </submittedName>
</protein>
<keyword evidence="2" id="KW-1133">Transmembrane helix</keyword>
<keyword evidence="2" id="KW-0472">Membrane</keyword>
<comment type="caution">
    <text evidence="3">The sequence shown here is derived from an EMBL/GenBank/DDBJ whole genome shotgun (WGS) entry which is preliminary data.</text>
</comment>
<organism evidence="3 4">
    <name type="scientific">Adineta ricciae</name>
    <name type="common">Rotifer</name>
    <dbReference type="NCBI Taxonomy" id="249248"/>
    <lineage>
        <taxon>Eukaryota</taxon>
        <taxon>Metazoa</taxon>
        <taxon>Spiralia</taxon>
        <taxon>Gnathifera</taxon>
        <taxon>Rotifera</taxon>
        <taxon>Eurotatoria</taxon>
        <taxon>Bdelloidea</taxon>
        <taxon>Adinetida</taxon>
        <taxon>Adinetidae</taxon>
        <taxon>Adineta</taxon>
    </lineage>
</organism>
<dbReference type="Proteomes" id="UP000663852">
    <property type="component" value="Unassembled WGS sequence"/>
</dbReference>
<evidence type="ECO:0000256" key="2">
    <source>
        <dbReference type="SAM" id="Phobius"/>
    </source>
</evidence>
<feature type="compositionally biased region" description="Polar residues" evidence="1">
    <location>
        <begin position="1"/>
        <end position="13"/>
    </location>
</feature>
<sequence length="130" mass="15448">MTQYEITQRNSSYHPIPAPTHPYLNRSSSSEWLYLHKKRRLRDKQIMGRLFGNLAIFLFVLMFVNSNEGRSLMFDALQPTNTKAPVQHSDFDVVDSWSPEEQILDNDRQKRNCFLYAMKSKNRASKWMCW</sequence>
<name>A0A815CBN4_ADIRI</name>
<proteinExistence type="predicted"/>
<feature type="region of interest" description="Disordered" evidence="1">
    <location>
        <begin position="1"/>
        <end position="22"/>
    </location>
</feature>
<evidence type="ECO:0000313" key="4">
    <source>
        <dbReference type="Proteomes" id="UP000663852"/>
    </source>
</evidence>
<dbReference type="OrthoDB" id="10043557at2759"/>
<dbReference type="EMBL" id="CAJNOJ010000200">
    <property type="protein sequence ID" value="CAF1280673.1"/>
    <property type="molecule type" value="Genomic_DNA"/>
</dbReference>